<evidence type="ECO:0000313" key="2">
    <source>
        <dbReference type="Proteomes" id="UP001595699"/>
    </source>
</evidence>
<protein>
    <recommendedName>
        <fullName evidence="3">Antitoxin</fullName>
    </recommendedName>
</protein>
<dbReference type="RefSeq" id="WP_205119867.1">
    <property type="nucleotide sequence ID" value="NZ_JAFBCM010000001.1"/>
</dbReference>
<proteinExistence type="predicted"/>
<accession>A0ABV7YEL7</accession>
<keyword evidence="2" id="KW-1185">Reference proteome</keyword>
<organism evidence="1 2">
    <name type="scientific">Tenggerimyces flavus</name>
    <dbReference type="NCBI Taxonomy" id="1708749"/>
    <lineage>
        <taxon>Bacteria</taxon>
        <taxon>Bacillati</taxon>
        <taxon>Actinomycetota</taxon>
        <taxon>Actinomycetes</taxon>
        <taxon>Propionibacteriales</taxon>
        <taxon>Nocardioidaceae</taxon>
        <taxon>Tenggerimyces</taxon>
    </lineage>
</organism>
<evidence type="ECO:0000313" key="1">
    <source>
        <dbReference type="EMBL" id="MFC3763047.1"/>
    </source>
</evidence>
<gene>
    <name evidence="1" type="ORF">ACFOUW_19555</name>
</gene>
<dbReference type="Proteomes" id="UP001595699">
    <property type="component" value="Unassembled WGS sequence"/>
</dbReference>
<reference evidence="2" key="1">
    <citation type="journal article" date="2019" name="Int. J. Syst. Evol. Microbiol.">
        <title>The Global Catalogue of Microorganisms (GCM) 10K type strain sequencing project: providing services to taxonomists for standard genome sequencing and annotation.</title>
        <authorList>
            <consortium name="The Broad Institute Genomics Platform"/>
            <consortium name="The Broad Institute Genome Sequencing Center for Infectious Disease"/>
            <person name="Wu L."/>
            <person name="Ma J."/>
        </authorList>
    </citation>
    <scope>NUCLEOTIDE SEQUENCE [LARGE SCALE GENOMIC DNA]</scope>
    <source>
        <strain evidence="2">CGMCC 4.7241</strain>
    </source>
</reference>
<dbReference type="EMBL" id="JBHRZH010000017">
    <property type="protein sequence ID" value="MFC3763047.1"/>
    <property type="molecule type" value="Genomic_DNA"/>
</dbReference>
<evidence type="ECO:0008006" key="3">
    <source>
        <dbReference type="Google" id="ProtNLM"/>
    </source>
</evidence>
<name>A0ABV7YEL7_9ACTN</name>
<sequence>MLRVSDETREEVLRIAREDYGGVSADETIRRLIDEHWESMAVAAVREFREDDPRGWADYLAEADQLAGADAAIADGWSGKRE</sequence>
<comment type="caution">
    <text evidence="1">The sequence shown here is derived from an EMBL/GenBank/DDBJ whole genome shotgun (WGS) entry which is preliminary data.</text>
</comment>